<dbReference type="Proteomes" id="UP000245474">
    <property type="component" value="Unassembled WGS sequence"/>
</dbReference>
<dbReference type="InterPro" id="IPR051535">
    <property type="entry name" value="Siderophore_ABC-ATPase"/>
</dbReference>
<dbReference type="GO" id="GO:0005524">
    <property type="term" value="F:ATP binding"/>
    <property type="evidence" value="ECO:0007669"/>
    <property type="project" value="UniProtKB-KW"/>
</dbReference>
<keyword evidence="3" id="KW-0813">Transport</keyword>
<comment type="similarity">
    <text evidence="2">Belongs to the ABC transporter superfamily.</text>
</comment>
<evidence type="ECO:0000313" key="13">
    <source>
        <dbReference type="Proteomes" id="UP000245474"/>
    </source>
</evidence>
<evidence type="ECO:0000256" key="4">
    <source>
        <dbReference type="ARBA" id="ARBA00022475"/>
    </source>
</evidence>
<evidence type="ECO:0000256" key="10">
    <source>
        <dbReference type="ARBA" id="ARBA00023136"/>
    </source>
</evidence>
<dbReference type="GO" id="GO:0006826">
    <property type="term" value="P:iron ion transport"/>
    <property type="evidence" value="ECO:0007669"/>
    <property type="project" value="UniProtKB-KW"/>
</dbReference>
<dbReference type="SMART" id="SM00382">
    <property type="entry name" value="AAA"/>
    <property type="match status" value="1"/>
</dbReference>
<evidence type="ECO:0000256" key="3">
    <source>
        <dbReference type="ARBA" id="ARBA00022448"/>
    </source>
</evidence>
<keyword evidence="5" id="KW-0410">Iron transport</keyword>
<organism evidence="12 13">
    <name type="scientific">Sediminicurvatus halobius</name>
    <dbReference type="NCBI Taxonomy" id="2182432"/>
    <lineage>
        <taxon>Bacteria</taxon>
        <taxon>Pseudomonadati</taxon>
        <taxon>Pseudomonadota</taxon>
        <taxon>Gammaproteobacteria</taxon>
        <taxon>Chromatiales</taxon>
        <taxon>Ectothiorhodospiraceae</taxon>
        <taxon>Sediminicurvatus</taxon>
    </lineage>
</organism>
<dbReference type="PROSITE" id="PS00211">
    <property type="entry name" value="ABC_TRANSPORTER_1"/>
    <property type="match status" value="1"/>
</dbReference>
<evidence type="ECO:0000313" key="12">
    <source>
        <dbReference type="EMBL" id="PWG63135.1"/>
    </source>
</evidence>
<evidence type="ECO:0000256" key="1">
    <source>
        <dbReference type="ARBA" id="ARBA00004202"/>
    </source>
</evidence>
<comment type="caution">
    <text evidence="12">The sequence shown here is derived from an EMBL/GenBank/DDBJ whole genome shotgun (WGS) entry which is preliminary data.</text>
</comment>
<dbReference type="RefSeq" id="WP_109678635.1">
    <property type="nucleotide sequence ID" value="NZ_CP086615.1"/>
</dbReference>
<sequence>MPDLRARDLALGYDGRLVVEGLDLALPPARITVIVGPNACGKSTLLRALARLLRPRRGAALLDGHAVHRLPTRALARRLGLLPQAPSAPEGLTVEDLVARGRFPHQRVFRYWSPEDAQAVAEALADTEMEALRDRPVDELSGGQRQRAWIAMTLAQQTEILLLDEPTTFLDIAHRLEVLELLRRLNRERGRTIVMVLHDLNEAARHADHLVAMRAGRILAEGPPGEVVTPALVERVFGIASRVIPDPVTGTPLVVPVRSAEPDQPLPRARRA</sequence>
<keyword evidence="6" id="KW-0547">Nucleotide-binding</keyword>
<dbReference type="InterPro" id="IPR003593">
    <property type="entry name" value="AAA+_ATPase"/>
</dbReference>
<dbReference type="InterPro" id="IPR017871">
    <property type="entry name" value="ABC_transporter-like_CS"/>
</dbReference>
<dbReference type="OrthoDB" id="6461291at2"/>
<evidence type="ECO:0000256" key="7">
    <source>
        <dbReference type="ARBA" id="ARBA00022840"/>
    </source>
</evidence>
<reference evidence="12 13" key="1">
    <citation type="submission" date="2018-05" db="EMBL/GenBank/DDBJ databases">
        <title>Spiribacter halobius sp. nov., a moderately halophilic bacterium isolated from marine solar saltern.</title>
        <authorList>
            <person name="Zheng W.-S."/>
            <person name="Lu D.-C."/>
            <person name="Du Z.-J."/>
        </authorList>
    </citation>
    <scope>NUCLEOTIDE SEQUENCE [LARGE SCALE GENOMIC DNA]</scope>
    <source>
        <strain evidence="12 13">E85</strain>
    </source>
</reference>
<dbReference type="Pfam" id="PF00005">
    <property type="entry name" value="ABC_tran"/>
    <property type="match status" value="1"/>
</dbReference>
<dbReference type="InterPro" id="IPR027417">
    <property type="entry name" value="P-loop_NTPase"/>
</dbReference>
<feature type="domain" description="ABC transporter" evidence="11">
    <location>
        <begin position="4"/>
        <end position="240"/>
    </location>
</feature>
<dbReference type="PANTHER" id="PTHR42771:SF2">
    <property type="entry name" value="IRON(3+)-HYDROXAMATE IMPORT ATP-BINDING PROTEIN FHUC"/>
    <property type="match status" value="1"/>
</dbReference>
<dbReference type="Gene3D" id="3.40.50.300">
    <property type="entry name" value="P-loop containing nucleotide triphosphate hydrolases"/>
    <property type="match status" value="1"/>
</dbReference>
<dbReference type="FunFam" id="3.40.50.300:FF:000134">
    <property type="entry name" value="Iron-enterobactin ABC transporter ATP-binding protein"/>
    <property type="match status" value="1"/>
</dbReference>
<keyword evidence="10" id="KW-0472">Membrane</keyword>
<name>A0A2U2N1N6_9GAMM</name>
<dbReference type="InterPro" id="IPR003439">
    <property type="entry name" value="ABC_transporter-like_ATP-bd"/>
</dbReference>
<keyword evidence="9" id="KW-0406">Ion transport</keyword>
<dbReference type="AlphaFoldDB" id="A0A2U2N1N6"/>
<dbReference type="EMBL" id="QFFI01000013">
    <property type="protein sequence ID" value="PWG63135.1"/>
    <property type="molecule type" value="Genomic_DNA"/>
</dbReference>
<dbReference type="PANTHER" id="PTHR42771">
    <property type="entry name" value="IRON(3+)-HYDROXAMATE IMPORT ATP-BINDING PROTEIN FHUC"/>
    <property type="match status" value="1"/>
</dbReference>
<keyword evidence="8" id="KW-0408">Iron</keyword>
<comment type="subcellular location">
    <subcellularLocation>
        <location evidence="1">Cell membrane</location>
        <topology evidence="1">Peripheral membrane protein</topology>
    </subcellularLocation>
</comment>
<evidence type="ECO:0000256" key="8">
    <source>
        <dbReference type="ARBA" id="ARBA00023004"/>
    </source>
</evidence>
<accession>A0A2U2N1N6</accession>
<protein>
    <submittedName>
        <fullName evidence="12">Cobalamin/Fe(3+)-siderophore ABC transporter ATP-binding protein</fullName>
    </submittedName>
</protein>
<dbReference type="SUPFAM" id="SSF52540">
    <property type="entry name" value="P-loop containing nucleoside triphosphate hydrolases"/>
    <property type="match status" value="1"/>
</dbReference>
<evidence type="ECO:0000256" key="5">
    <source>
        <dbReference type="ARBA" id="ARBA00022496"/>
    </source>
</evidence>
<dbReference type="CDD" id="cd03214">
    <property type="entry name" value="ABC_Iron-Siderophores_B12_Hemin"/>
    <property type="match status" value="1"/>
</dbReference>
<evidence type="ECO:0000256" key="9">
    <source>
        <dbReference type="ARBA" id="ARBA00023065"/>
    </source>
</evidence>
<keyword evidence="7 12" id="KW-0067">ATP-binding</keyword>
<dbReference type="PROSITE" id="PS50893">
    <property type="entry name" value="ABC_TRANSPORTER_2"/>
    <property type="match status" value="1"/>
</dbReference>
<proteinExistence type="inferred from homology"/>
<evidence type="ECO:0000256" key="2">
    <source>
        <dbReference type="ARBA" id="ARBA00005417"/>
    </source>
</evidence>
<evidence type="ECO:0000259" key="11">
    <source>
        <dbReference type="PROSITE" id="PS50893"/>
    </source>
</evidence>
<dbReference type="GO" id="GO:0016887">
    <property type="term" value="F:ATP hydrolysis activity"/>
    <property type="evidence" value="ECO:0007669"/>
    <property type="project" value="InterPro"/>
</dbReference>
<gene>
    <name evidence="12" type="ORF">DEM34_09810</name>
</gene>
<dbReference type="GO" id="GO:0005886">
    <property type="term" value="C:plasma membrane"/>
    <property type="evidence" value="ECO:0007669"/>
    <property type="project" value="UniProtKB-SubCell"/>
</dbReference>
<keyword evidence="4" id="KW-1003">Cell membrane</keyword>
<keyword evidence="13" id="KW-1185">Reference proteome</keyword>
<evidence type="ECO:0000256" key="6">
    <source>
        <dbReference type="ARBA" id="ARBA00022741"/>
    </source>
</evidence>